<evidence type="ECO:0000313" key="2">
    <source>
        <dbReference type="EMBL" id="KAL2466231.1"/>
    </source>
</evidence>
<organism evidence="2 3">
    <name type="scientific">Abeliophyllum distichum</name>
    <dbReference type="NCBI Taxonomy" id="126358"/>
    <lineage>
        <taxon>Eukaryota</taxon>
        <taxon>Viridiplantae</taxon>
        <taxon>Streptophyta</taxon>
        <taxon>Embryophyta</taxon>
        <taxon>Tracheophyta</taxon>
        <taxon>Spermatophyta</taxon>
        <taxon>Magnoliopsida</taxon>
        <taxon>eudicotyledons</taxon>
        <taxon>Gunneridae</taxon>
        <taxon>Pentapetalae</taxon>
        <taxon>asterids</taxon>
        <taxon>lamiids</taxon>
        <taxon>Lamiales</taxon>
        <taxon>Oleaceae</taxon>
        <taxon>Forsythieae</taxon>
        <taxon>Abeliophyllum</taxon>
    </lineage>
</organism>
<comment type="caution">
    <text evidence="2">The sequence shown here is derived from an EMBL/GenBank/DDBJ whole genome shotgun (WGS) entry which is preliminary data.</text>
</comment>
<evidence type="ECO:0000256" key="1">
    <source>
        <dbReference type="SAM" id="MobiDB-lite"/>
    </source>
</evidence>
<dbReference type="EMBL" id="JBFOLK010000013">
    <property type="protein sequence ID" value="KAL2466231.1"/>
    <property type="molecule type" value="Genomic_DNA"/>
</dbReference>
<proteinExistence type="predicted"/>
<dbReference type="Proteomes" id="UP001604336">
    <property type="component" value="Unassembled WGS sequence"/>
</dbReference>
<reference evidence="3" key="1">
    <citation type="submission" date="2024-07" db="EMBL/GenBank/DDBJ databases">
        <title>Two chromosome-level genome assemblies of Korean endemic species Abeliophyllum distichum and Forsythia ovata (Oleaceae).</title>
        <authorList>
            <person name="Jang H."/>
        </authorList>
    </citation>
    <scope>NUCLEOTIDE SEQUENCE [LARGE SCALE GENOMIC DNA]</scope>
</reference>
<name>A0ABD1PQN1_9LAMI</name>
<feature type="region of interest" description="Disordered" evidence="1">
    <location>
        <begin position="1"/>
        <end position="59"/>
    </location>
</feature>
<feature type="compositionally biased region" description="Basic and acidic residues" evidence="1">
    <location>
        <begin position="1"/>
        <end position="18"/>
    </location>
</feature>
<keyword evidence="3" id="KW-1185">Reference proteome</keyword>
<dbReference type="AlphaFoldDB" id="A0ABD1PQN1"/>
<accession>A0ABD1PQN1</accession>
<evidence type="ECO:0000313" key="3">
    <source>
        <dbReference type="Proteomes" id="UP001604336"/>
    </source>
</evidence>
<protein>
    <submittedName>
        <fullName evidence="2">Cactin</fullName>
    </submittedName>
</protein>
<sequence>MMEQSSRLDEKDSDKDTNDVESSSLEPILNEEVQEEEAVEGSYSPQLLHGDEEEDAFDPEEDRALIGILMSKPFKWPFMLYLNFESEYEFRRETTENASFVLRGQTHTPLLHSLIDAHSHTYTTLSNTIGGTHFLVIKHSLYMNSR</sequence>
<gene>
    <name evidence="2" type="ORF">Adt_42082</name>
</gene>